<dbReference type="SUPFAM" id="SSF48264">
    <property type="entry name" value="Cytochrome P450"/>
    <property type="match status" value="1"/>
</dbReference>
<dbReference type="GO" id="GO:0004497">
    <property type="term" value="F:monooxygenase activity"/>
    <property type="evidence" value="ECO:0007669"/>
    <property type="project" value="UniProtKB-KW"/>
</dbReference>
<evidence type="ECO:0000256" key="5">
    <source>
        <dbReference type="ARBA" id="ARBA00022723"/>
    </source>
</evidence>
<evidence type="ECO:0000256" key="7">
    <source>
        <dbReference type="ARBA" id="ARBA00023004"/>
    </source>
</evidence>
<dbReference type="PANTHER" id="PTHR46300:SF7">
    <property type="entry name" value="P450, PUTATIVE (EUROFUNG)-RELATED"/>
    <property type="match status" value="1"/>
</dbReference>
<feature type="non-terminal residue" evidence="11">
    <location>
        <position position="1"/>
    </location>
</feature>
<keyword evidence="12" id="KW-1185">Reference proteome</keyword>
<dbReference type="PRINTS" id="PR00463">
    <property type="entry name" value="EP450I"/>
</dbReference>
<dbReference type="PRINTS" id="PR00385">
    <property type="entry name" value="P450"/>
</dbReference>
<evidence type="ECO:0000256" key="6">
    <source>
        <dbReference type="ARBA" id="ARBA00023002"/>
    </source>
</evidence>
<keyword evidence="5 9" id="KW-0479">Metal-binding</keyword>
<dbReference type="OrthoDB" id="2789670at2759"/>
<dbReference type="Gene3D" id="1.10.630.10">
    <property type="entry name" value="Cytochrome P450"/>
    <property type="match status" value="1"/>
</dbReference>
<evidence type="ECO:0000256" key="8">
    <source>
        <dbReference type="ARBA" id="ARBA00023033"/>
    </source>
</evidence>
<dbReference type="GO" id="GO:0016705">
    <property type="term" value="F:oxidoreductase activity, acting on paired donors, with incorporation or reduction of molecular oxygen"/>
    <property type="evidence" value="ECO:0007669"/>
    <property type="project" value="InterPro"/>
</dbReference>
<reference evidence="11 12" key="1">
    <citation type="submission" date="2014-06" db="EMBL/GenBank/DDBJ databases">
        <title>Evolutionary Origins and Diversification of the Mycorrhizal Mutualists.</title>
        <authorList>
            <consortium name="DOE Joint Genome Institute"/>
            <consortium name="Mycorrhizal Genomics Consortium"/>
            <person name="Kohler A."/>
            <person name="Kuo A."/>
            <person name="Nagy L.G."/>
            <person name="Floudas D."/>
            <person name="Copeland A."/>
            <person name="Barry K.W."/>
            <person name="Cichocki N."/>
            <person name="Veneault-Fourrey C."/>
            <person name="LaButti K."/>
            <person name="Lindquist E.A."/>
            <person name="Lipzen A."/>
            <person name="Lundell T."/>
            <person name="Morin E."/>
            <person name="Murat C."/>
            <person name="Riley R."/>
            <person name="Ohm R."/>
            <person name="Sun H."/>
            <person name="Tunlid A."/>
            <person name="Henrissat B."/>
            <person name="Grigoriev I.V."/>
            <person name="Hibbett D.S."/>
            <person name="Martin F."/>
        </authorList>
    </citation>
    <scope>NUCLEOTIDE SEQUENCE [LARGE SCALE GENOMIC DNA]</scope>
    <source>
        <strain evidence="11 12">SS14</strain>
    </source>
</reference>
<accession>A0A0C9UFA2</accession>
<dbReference type="GO" id="GO:0020037">
    <property type="term" value="F:heme binding"/>
    <property type="evidence" value="ECO:0007669"/>
    <property type="project" value="InterPro"/>
</dbReference>
<dbReference type="Pfam" id="PF00067">
    <property type="entry name" value="p450"/>
    <property type="match status" value="1"/>
</dbReference>
<comment type="similarity">
    <text evidence="3 10">Belongs to the cytochrome P450 family.</text>
</comment>
<evidence type="ECO:0000256" key="10">
    <source>
        <dbReference type="RuleBase" id="RU000461"/>
    </source>
</evidence>
<keyword evidence="6 10" id="KW-0560">Oxidoreductase</keyword>
<name>A0A0C9UFA2_SPHS4</name>
<feature type="binding site" description="axial binding residue" evidence="9">
    <location>
        <position position="254"/>
    </location>
    <ligand>
        <name>heme</name>
        <dbReference type="ChEBI" id="CHEBI:30413"/>
    </ligand>
    <ligandPart>
        <name>Fe</name>
        <dbReference type="ChEBI" id="CHEBI:18248"/>
    </ligandPart>
</feature>
<evidence type="ECO:0000313" key="11">
    <source>
        <dbReference type="EMBL" id="KIJ27702.1"/>
    </source>
</evidence>
<keyword evidence="7 9" id="KW-0408">Iron</keyword>
<dbReference type="InterPro" id="IPR001128">
    <property type="entry name" value="Cyt_P450"/>
</dbReference>
<comment type="pathway">
    <text evidence="2">Secondary metabolite biosynthesis.</text>
</comment>
<comment type="cofactor">
    <cofactor evidence="1 9">
        <name>heme</name>
        <dbReference type="ChEBI" id="CHEBI:30413"/>
    </cofactor>
</comment>
<keyword evidence="4 9" id="KW-0349">Heme</keyword>
<keyword evidence="8 10" id="KW-0503">Monooxygenase</keyword>
<dbReference type="InterPro" id="IPR002401">
    <property type="entry name" value="Cyt_P450_E_grp-I"/>
</dbReference>
<dbReference type="Proteomes" id="UP000054279">
    <property type="component" value="Unassembled WGS sequence"/>
</dbReference>
<evidence type="ECO:0000256" key="1">
    <source>
        <dbReference type="ARBA" id="ARBA00001971"/>
    </source>
</evidence>
<evidence type="ECO:0000256" key="3">
    <source>
        <dbReference type="ARBA" id="ARBA00010617"/>
    </source>
</evidence>
<organism evidence="11 12">
    <name type="scientific">Sphaerobolus stellatus (strain SS14)</name>
    <dbReference type="NCBI Taxonomy" id="990650"/>
    <lineage>
        <taxon>Eukaryota</taxon>
        <taxon>Fungi</taxon>
        <taxon>Dikarya</taxon>
        <taxon>Basidiomycota</taxon>
        <taxon>Agaricomycotina</taxon>
        <taxon>Agaricomycetes</taxon>
        <taxon>Phallomycetidae</taxon>
        <taxon>Geastrales</taxon>
        <taxon>Sphaerobolaceae</taxon>
        <taxon>Sphaerobolus</taxon>
    </lineage>
</organism>
<evidence type="ECO:0000256" key="9">
    <source>
        <dbReference type="PIRSR" id="PIRSR602401-1"/>
    </source>
</evidence>
<dbReference type="InterPro" id="IPR036396">
    <property type="entry name" value="Cyt_P450_sf"/>
</dbReference>
<evidence type="ECO:0000256" key="4">
    <source>
        <dbReference type="ARBA" id="ARBA00022617"/>
    </source>
</evidence>
<feature type="non-terminal residue" evidence="11">
    <location>
        <position position="268"/>
    </location>
</feature>
<dbReference type="GO" id="GO:0005506">
    <property type="term" value="F:iron ion binding"/>
    <property type="evidence" value="ECO:0007669"/>
    <property type="project" value="InterPro"/>
</dbReference>
<dbReference type="InterPro" id="IPR050364">
    <property type="entry name" value="Cytochrome_P450_fung"/>
</dbReference>
<sequence>GYYIKDENDPFLTTPLKAMDNFSEATVPGNFMVDFLPFMRNLPSWMPGSGFLETAKAWRKVVYDATYNPYEWAKKNLQTGKTLLPSLCGSLIQNAGGKLPEETEERLVWAASAVMGGGLDTNMSTALSFFLNMLLHPEIQCKAQAEVDSLIGTDRLPKIKDRDSLPYVRSVVTEVLRLNPAVPMGIPHALTQDDVYNGMVIKKGSMVMANVWHMLHDPEVYADPMEFKPERYNNDDTEMQKINDLVFGFGRRACPGSHFAFGTLYSIV</sequence>
<evidence type="ECO:0008006" key="13">
    <source>
        <dbReference type="Google" id="ProtNLM"/>
    </source>
</evidence>
<dbReference type="PANTHER" id="PTHR46300">
    <property type="entry name" value="P450, PUTATIVE (EUROFUNG)-RELATED-RELATED"/>
    <property type="match status" value="1"/>
</dbReference>
<evidence type="ECO:0000256" key="2">
    <source>
        <dbReference type="ARBA" id="ARBA00005179"/>
    </source>
</evidence>
<protein>
    <recommendedName>
        <fullName evidence="13">Cytochrome P450</fullName>
    </recommendedName>
</protein>
<dbReference type="EMBL" id="KN837327">
    <property type="protein sequence ID" value="KIJ27702.1"/>
    <property type="molecule type" value="Genomic_DNA"/>
</dbReference>
<proteinExistence type="inferred from homology"/>
<dbReference type="PROSITE" id="PS00086">
    <property type="entry name" value="CYTOCHROME_P450"/>
    <property type="match status" value="1"/>
</dbReference>
<dbReference type="InterPro" id="IPR017972">
    <property type="entry name" value="Cyt_P450_CS"/>
</dbReference>
<gene>
    <name evidence="11" type="ORF">M422DRAFT_89822</name>
</gene>
<evidence type="ECO:0000313" key="12">
    <source>
        <dbReference type="Proteomes" id="UP000054279"/>
    </source>
</evidence>
<dbReference type="HOGENOM" id="CLU_001570_2_0_1"/>
<dbReference type="AlphaFoldDB" id="A0A0C9UFA2"/>